<keyword evidence="1" id="KW-0732">Signal</keyword>
<feature type="chain" id="PRO_5039901541" evidence="1">
    <location>
        <begin position="20"/>
        <end position="45"/>
    </location>
</feature>
<name>A0A9K3I377_HELAN</name>
<evidence type="ECO:0000313" key="2">
    <source>
        <dbReference type="EMBL" id="KAF5788986.1"/>
    </source>
</evidence>
<dbReference type="Gramene" id="mRNA:HanXRQr2_Chr09g0365581">
    <property type="protein sequence ID" value="mRNA:HanXRQr2_Chr09g0365581"/>
    <property type="gene ID" value="HanXRQr2_Chr09g0365581"/>
</dbReference>
<dbReference type="Gene3D" id="1.10.150.210">
    <property type="entry name" value="Phosphoserine phosphatase, domain 2"/>
    <property type="match status" value="1"/>
</dbReference>
<protein>
    <submittedName>
        <fullName evidence="2">Phosphoserine phosphatase, domain 2</fullName>
    </submittedName>
</protein>
<evidence type="ECO:0000256" key="1">
    <source>
        <dbReference type="SAM" id="SignalP"/>
    </source>
</evidence>
<reference evidence="2" key="2">
    <citation type="submission" date="2020-06" db="EMBL/GenBank/DDBJ databases">
        <title>Helianthus annuus Genome sequencing and assembly Release 2.</title>
        <authorList>
            <person name="Gouzy J."/>
            <person name="Langlade N."/>
            <person name="Munos S."/>
        </authorList>
    </citation>
    <scope>NUCLEOTIDE SEQUENCE</scope>
    <source>
        <tissue evidence="2">Leaves</tissue>
    </source>
</reference>
<gene>
    <name evidence="2" type="ORF">HanXRQr2_Chr09g0365581</name>
</gene>
<dbReference type="Proteomes" id="UP000215914">
    <property type="component" value="Unassembled WGS sequence"/>
</dbReference>
<dbReference type="AlphaFoldDB" id="A0A9K3I377"/>
<accession>A0A9K3I377</accession>
<sequence length="45" mass="4976">MWIALYVWMTALLEKLAMAGAVPFEEALAGRLDLFRPSSSAVTTF</sequence>
<organism evidence="2 3">
    <name type="scientific">Helianthus annuus</name>
    <name type="common">Common sunflower</name>
    <dbReference type="NCBI Taxonomy" id="4232"/>
    <lineage>
        <taxon>Eukaryota</taxon>
        <taxon>Viridiplantae</taxon>
        <taxon>Streptophyta</taxon>
        <taxon>Embryophyta</taxon>
        <taxon>Tracheophyta</taxon>
        <taxon>Spermatophyta</taxon>
        <taxon>Magnoliopsida</taxon>
        <taxon>eudicotyledons</taxon>
        <taxon>Gunneridae</taxon>
        <taxon>Pentapetalae</taxon>
        <taxon>asterids</taxon>
        <taxon>campanulids</taxon>
        <taxon>Asterales</taxon>
        <taxon>Asteraceae</taxon>
        <taxon>Asteroideae</taxon>
        <taxon>Heliantheae alliance</taxon>
        <taxon>Heliantheae</taxon>
        <taxon>Helianthus</taxon>
    </lineage>
</organism>
<comment type="caution">
    <text evidence="2">The sequence shown here is derived from an EMBL/GenBank/DDBJ whole genome shotgun (WGS) entry which is preliminary data.</text>
</comment>
<proteinExistence type="predicted"/>
<reference evidence="2" key="1">
    <citation type="journal article" date="2017" name="Nature">
        <title>The sunflower genome provides insights into oil metabolism, flowering and Asterid evolution.</title>
        <authorList>
            <person name="Badouin H."/>
            <person name="Gouzy J."/>
            <person name="Grassa C.J."/>
            <person name="Murat F."/>
            <person name="Staton S.E."/>
            <person name="Cottret L."/>
            <person name="Lelandais-Briere C."/>
            <person name="Owens G.L."/>
            <person name="Carrere S."/>
            <person name="Mayjonade B."/>
            <person name="Legrand L."/>
            <person name="Gill N."/>
            <person name="Kane N.C."/>
            <person name="Bowers J.E."/>
            <person name="Hubner S."/>
            <person name="Bellec A."/>
            <person name="Berard A."/>
            <person name="Berges H."/>
            <person name="Blanchet N."/>
            <person name="Boniface M.C."/>
            <person name="Brunel D."/>
            <person name="Catrice O."/>
            <person name="Chaidir N."/>
            <person name="Claudel C."/>
            <person name="Donnadieu C."/>
            <person name="Faraut T."/>
            <person name="Fievet G."/>
            <person name="Helmstetter N."/>
            <person name="King M."/>
            <person name="Knapp S.J."/>
            <person name="Lai Z."/>
            <person name="Le Paslier M.C."/>
            <person name="Lippi Y."/>
            <person name="Lorenzon L."/>
            <person name="Mandel J.R."/>
            <person name="Marage G."/>
            <person name="Marchand G."/>
            <person name="Marquand E."/>
            <person name="Bret-Mestries E."/>
            <person name="Morien E."/>
            <person name="Nambeesan S."/>
            <person name="Nguyen T."/>
            <person name="Pegot-Espagnet P."/>
            <person name="Pouilly N."/>
            <person name="Raftis F."/>
            <person name="Sallet E."/>
            <person name="Schiex T."/>
            <person name="Thomas J."/>
            <person name="Vandecasteele C."/>
            <person name="Vares D."/>
            <person name="Vear F."/>
            <person name="Vautrin S."/>
            <person name="Crespi M."/>
            <person name="Mangin B."/>
            <person name="Burke J.M."/>
            <person name="Salse J."/>
            <person name="Munos S."/>
            <person name="Vincourt P."/>
            <person name="Rieseberg L.H."/>
            <person name="Langlade N.B."/>
        </authorList>
    </citation>
    <scope>NUCLEOTIDE SEQUENCE</scope>
    <source>
        <tissue evidence="2">Leaves</tissue>
    </source>
</reference>
<evidence type="ECO:0000313" key="3">
    <source>
        <dbReference type="Proteomes" id="UP000215914"/>
    </source>
</evidence>
<dbReference type="EMBL" id="MNCJ02000324">
    <property type="protein sequence ID" value="KAF5788986.1"/>
    <property type="molecule type" value="Genomic_DNA"/>
</dbReference>
<feature type="signal peptide" evidence="1">
    <location>
        <begin position="1"/>
        <end position="19"/>
    </location>
</feature>
<keyword evidence="3" id="KW-1185">Reference proteome</keyword>